<comment type="caution">
    <text evidence="10">The sequence shown here is derived from an EMBL/GenBank/DDBJ whole genome shotgun (WGS) entry which is preliminary data.</text>
</comment>
<evidence type="ECO:0000259" key="9">
    <source>
        <dbReference type="PROSITE" id="PS50885"/>
    </source>
</evidence>
<comment type="subcellular location">
    <subcellularLocation>
        <location evidence="1">Cell membrane</location>
    </subcellularLocation>
</comment>
<name>A0ABX3EJZ4_9BACL</name>
<evidence type="ECO:0000256" key="7">
    <source>
        <dbReference type="SAM" id="Phobius"/>
    </source>
</evidence>
<dbReference type="EMBL" id="LVWI01000079">
    <property type="protein sequence ID" value="OKP81496.1"/>
    <property type="molecule type" value="Genomic_DNA"/>
</dbReference>
<dbReference type="PANTHER" id="PTHR32089">
    <property type="entry name" value="METHYL-ACCEPTING CHEMOTAXIS PROTEIN MCPB"/>
    <property type="match status" value="1"/>
</dbReference>
<dbReference type="Pfam" id="PF00015">
    <property type="entry name" value="MCPsignal"/>
    <property type="match status" value="1"/>
</dbReference>
<evidence type="ECO:0000256" key="2">
    <source>
        <dbReference type="ARBA" id="ARBA00022475"/>
    </source>
</evidence>
<evidence type="ECO:0000256" key="5">
    <source>
        <dbReference type="ARBA" id="ARBA00029447"/>
    </source>
</evidence>
<keyword evidence="4 6" id="KW-0807">Transducer</keyword>
<dbReference type="PANTHER" id="PTHR32089:SF112">
    <property type="entry name" value="LYSOZYME-LIKE PROTEIN-RELATED"/>
    <property type="match status" value="1"/>
</dbReference>
<evidence type="ECO:0000256" key="4">
    <source>
        <dbReference type="ARBA" id="ARBA00023224"/>
    </source>
</evidence>
<keyword evidence="2" id="KW-1003">Cell membrane</keyword>
<reference evidence="10 11" key="1">
    <citation type="submission" date="2016-03" db="EMBL/GenBank/DDBJ databases">
        <authorList>
            <person name="Sant'Anna F.H."/>
            <person name="Ambrosini A."/>
            <person name="Souza R."/>
            <person name="Bach E."/>
            <person name="Fernandes G."/>
            <person name="Balsanelli E."/>
            <person name="Baura V.A."/>
            <person name="Souza E.M."/>
            <person name="Passaglia L."/>
        </authorList>
    </citation>
    <scope>NUCLEOTIDE SEQUENCE [LARGE SCALE GENOMIC DNA]</scope>
    <source>
        <strain evidence="10 11">P26E</strain>
    </source>
</reference>
<feature type="domain" description="HAMP" evidence="9">
    <location>
        <begin position="182"/>
        <end position="237"/>
    </location>
</feature>
<organism evidence="10 11">
    <name type="scientific">Paenibacillus helianthi</name>
    <dbReference type="NCBI Taxonomy" id="1349432"/>
    <lineage>
        <taxon>Bacteria</taxon>
        <taxon>Bacillati</taxon>
        <taxon>Bacillota</taxon>
        <taxon>Bacilli</taxon>
        <taxon>Bacillales</taxon>
        <taxon>Paenibacillaceae</taxon>
        <taxon>Paenibacillus</taxon>
    </lineage>
</organism>
<evidence type="ECO:0000256" key="6">
    <source>
        <dbReference type="PROSITE-ProRule" id="PRU00284"/>
    </source>
</evidence>
<keyword evidence="7" id="KW-1133">Transmembrane helix</keyword>
<evidence type="ECO:0000259" key="8">
    <source>
        <dbReference type="PROSITE" id="PS50111"/>
    </source>
</evidence>
<keyword evidence="11" id="KW-1185">Reference proteome</keyword>
<evidence type="ECO:0000313" key="11">
    <source>
        <dbReference type="Proteomes" id="UP000186058"/>
    </source>
</evidence>
<accession>A0ABX3EJZ4</accession>
<protein>
    <recommendedName>
        <fullName evidence="12">Methyl-accepting chemotaxis protein</fullName>
    </recommendedName>
</protein>
<evidence type="ECO:0000256" key="1">
    <source>
        <dbReference type="ARBA" id="ARBA00004236"/>
    </source>
</evidence>
<dbReference type="InterPro" id="IPR004089">
    <property type="entry name" value="MCPsignal_dom"/>
</dbReference>
<comment type="similarity">
    <text evidence="5">Belongs to the methyl-accepting chemotaxis (MCP) protein family.</text>
</comment>
<dbReference type="Proteomes" id="UP000186058">
    <property type="component" value="Unassembled WGS sequence"/>
</dbReference>
<feature type="domain" description="Methyl-accepting transducer" evidence="8">
    <location>
        <begin position="256"/>
        <end position="492"/>
    </location>
</feature>
<dbReference type="CDD" id="cd06225">
    <property type="entry name" value="HAMP"/>
    <property type="match status" value="1"/>
</dbReference>
<keyword evidence="7" id="KW-0812">Transmembrane</keyword>
<evidence type="ECO:0000256" key="3">
    <source>
        <dbReference type="ARBA" id="ARBA00023136"/>
    </source>
</evidence>
<evidence type="ECO:0000313" key="10">
    <source>
        <dbReference type="EMBL" id="OKP81496.1"/>
    </source>
</evidence>
<dbReference type="Pfam" id="PF00672">
    <property type="entry name" value="HAMP"/>
    <property type="match status" value="1"/>
</dbReference>
<dbReference type="Gene3D" id="1.10.287.950">
    <property type="entry name" value="Methyl-accepting chemotaxis protein"/>
    <property type="match status" value="1"/>
</dbReference>
<dbReference type="Gene3D" id="6.10.340.10">
    <property type="match status" value="1"/>
</dbReference>
<dbReference type="InterPro" id="IPR003660">
    <property type="entry name" value="HAMP_dom"/>
</dbReference>
<sequence length="563" mass="60787">MKVANKIIIMASISLIVVTLIICSVFYSQSRKAAISSGEEKAQVVIQAFDSTLSGKESAAELQASLDKLKSADLEIVDFNIYSLDSQPKAIASMDAAEIGKPADKEDIEAAKENRTVTLLDKNIVDVTTPLHTDGKTTYVAGVQFDIADKLEASVDLVYYIIIVSLILLVLVMLVFWLLVRRFFTKPLGVFVRFSEQIAAGDLRADIEVLNNSRKDEIGILSRSFYQMVFNLKHTLEQISRSSSRLADNANQISLISIMASRTEKSIAASLDEIAKNSKEQSASIVESSLGIDEVAKGIEQISMSTEDVAHASASSLAQAEQGRVIIHETQQMIENLVLDSSESVAVIERLGEKTKEIDGIIELISQIASQTNLLALNASIEAARAGEQGKGFAVVANEVKKLAEKSKTASDQVSAMIRSIQGETEAVVLQINLSSEKTAEGLNVVQKAGKAFEHITEKVDSVNSQIINVSAIVEEISSSSEEIAATIQLISNNAELSSGKAAHAAQATVRSMSAMQEMMDSTRSLTQLAEELDNLVNQFQLEVQAAADPETDTDSNEEPDVA</sequence>
<proteinExistence type="inferred from homology"/>
<gene>
    <name evidence="10" type="ORF">A3844_26210</name>
</gene>
<dbReference type="RefSeq" id="WP_074087011.1">
    <property type="nucleotide sequence ID" value="NZ_LVWI01000079.1"/>
</dbReference>
<evidence type="ECO:0008006" key="12">
    <source>
        <dbReference type="Google" id="ProtNLM"/>
    </source>
</evidence>
<dbReference type="PROSITE" id="PS50885">
    <property type="entry name" value="HAMP"/>
    <property type="match status" value="1"/>
</dbReference>
<dbReference type="InterPro" id="IPR004090">
    <property type="entry name" value="Chemotax_Me-accpt_rcpt"/>
</dbReference>
<keyword evidence="3 7" id="KW-0472">Membrane</keyword>
<feature type="transmembrane region" description="Helical" evidence="7">
    <location>
        <begin position="157"/>
        <end position="180"/>
    </location>
</feature>
<dbReference type="SMART" id="SM00283">
    <property type="entry name" value="MA"/>
    <property type="match status" value="1"/>
</dbReference>
<dbReference type="PROSITE" id="PS50111">
    <property type="entry name" value="CHEMOTAXIS_TRANSDUC_2"/>
    <property type="match status" value="1"/>
</dbReference>
<dbReference type="PRINTS" id="PR00260">
    <property type="entry name" value="CHEMTRNSDUCR"/>
</dbReference>
<dbReference type="SMART" id="SM00304">
    <property type="entry name" value="HAMP"/>
    <property type="match status" value="1"/>
</dbReference>
<dbReference type="SUPFAM" id="SSF58104">
    <property type="entry name" value="Methyl-accepting chemotaxis protein (MCP) signaling domain"/>
    <property type="match status" value="1"/>
</dbReference>
<feature type="transmembrane region" description="Helical" evidence="7">
    <location>
        <begin position="7"/>
        <end position="27"/>
    </location>
</feature>